<dbReference type="Pfam" id="PF13740">
    <property type="entry name" value="ACT_6"/>
    <property type="match status" value="2"/>
</dbReference>
<dbReference type="PANTHER" id="PTHR34875:SF6">
    <property type="entry name" value="UPF0237 PROTEIN MJ1558"/>
    <property type="match status" value="1"/>
</dbReference>
<dbReference type="InterPro" id="IPR002912">
    <property type="entry name" value="ACT_dom"/>
</dbReference>
<dbReference type="PIRSF" id="PIRSF028103">
    <property type="entry name" value="GcvR"/>
    <property type="match status" value="1"/>
</dbReference>
<dbReference type="GO" id="GO:0006355">
    <property type="term" value="P:regulation of DNA-templated transcription"/>
    <property type="evidence" value="ECO:0007669"/>
    <property type="project" value="InterPro"/>
</dbReference>
<gene>
    <name evidence="2" type="ORF">GCM10007047_29170</name>
</gene>
<dbReference type="EMBL" id="BMXG01000022">
    <property type="protein sequence ID" value="GHC09957.1"/>
    <property type="molecule type" value="Genomic_DNA"/>
</dbReference>
<feature type="domain" description="ACT" evidence="1">
    <location>
        <begin position="90"/>
        <end position="170"/>
    </location>
</feature>
<proteinExistence type="predicted"/>
<reference evidence="2" key="1">
    <citation type="journal article" date="2014" name="Int. J. Syst. Evol. Microbiol.">
        <title>Complete genome sequence of Corynebacterium casei LMG S-19264T (=DSM 44701T), isolated from a smear-ripened cheese.</title>
        <authorList>
            <consortium name="US DOE Joint Genome Institute (JGI-PGF)"/>
            <person name="Walter F."/>
            <person name="Albersmeier A."/>
            <person name="Kalinowski J."/>
            <person name="Ruckert C."/>
        </authorList>
    </citation>
    <scope>NUCLEOTIDE SEQUENCE</scope>
    <source>
        <strain evidence="2">KCTC 12870</strain>
    </source>
</reference>
<accession>A0A8J3DI43</accession>
<protein>
    <recommendedName>
        <fullName evidence="1">ACT domain-containing protein</fullName>
    </recommendedName>
</protein>
<dbReference type="PANTHER" id="PTHR34875">
    <property type="entry name" value="UPF0237 PROTEIN MJ1558"/>
    <property type="match status" value="1"/>
</dbReference>
<dbReference type="PROSITE" id="PS51671">
    <property type="entry name" value="ACT"/>
    <property type="match status" value="2"/>
</dbReference>
<name>A0A8J3DI43_9BACT</name>
<dbReference type="AlphaFoldDB" id="A0A8J3DI43"/>
<dbReference type="InterPro" id="IPR045865">
    <property type="entry name" value="ACT-like_dom_sf"/>
</dbReference>
<dbReference type="CDD" id="cd04869">
    <property type="entry name" value="ACT_GcvR_2"/>
    <property type="match status" value="1"/>
</dbReference>
<dbReference type="InterPro" id="IPR050990">
    <property type="entry name" value="UPF0237/GcvR_regulator"/>
</dbReference>
<evidence type="ECO:0000313" key="2">
    <source>
        <dbReference type="EMBL" id="GHC09957.1"/>
    </source>
</evidence>
<dbReference type="Proteomes" id="UP000642829">
    <property type="component" value="Unassembled WGS sequence"/>
</dbReference>
<keyword evidence="3" id="KW-1185">Reference proteome</keyword>
<reference evidence="2" key="2">
    <citation type="submission" date="2020-09" db="EMBL/GenBank/DDBJ databases">
        <authorList>
            <person name="Sun Q."/>
            <person name="Kim S."/>
        </authorList>
    </citation>
    <scope>NUCLEOTIDE SEQUENCE</scope>
    <source>
        <strain evidence="2">KCTC 12870</strain>
    </source>
</reference>
<dbReference type="SUPFAM" id="SSF55021">
    <property type="entry name" value="ACT-like"/>
    <property type="match status" value="2"/>
</dbReference>
<dbReference type="InterPro" id="IPR016867">
    <property type="entry name" value="GcvR"/>
</dbReference>
<dbReference type="Gene3D" id="3.30.70.260">
    <property type="match status" value="2"/>
</dbReference>
<sequence length="170" mass="18321">MSHSSLILTLSGRDQPGLVERLASVITKHNGNWEQSRMAHLAQRFVGLLEVHVASDQAAALCDALRELPDLELTMHVEERTPASSGPYFSLELVGTDQPGIVEKISRALATANVNIEELSTATEAAPDSGAPLFRAVMRLSGSGENARDAIQTELEAIAHDLMVDLKVIK</sequence>
<organism evidence="2 3">
    <name type="scientific">Cerasicoccus arenae</name>
    <dbReference type="NCBI Taxonomy" id="424488"/>
    <lineage>
        <taxon>Bacteria</taxon>
        <taxon>Pseudomonadati</taxon>
        <taxon>Verrucomicrobiota</taxon>
        <taxon>Opitutia</taxon>
        <taxon>Puniceicoccales</taxon>
        <taxon>Cerasicoccaceae</taxon>
        <taxon>Cerasicoccus</taxon>
    </lineage>
</organism>
<feature type="domain" description="ACT" evidence="1">
    <location>
        <begin position="7"/>
        <end position="80"/>
    </location>
</feature>
<comment type="caution">
    <text evidence="2">The sequence shown here is derived from an EMBL/GenBank/DDBJ whole genome shotgun (WGS) entry which is preliminary data.</text>
</comment>
<dbReference type="RefSeq" id="WP_189516561.1">
    <property type="nucleotide sequence ID" value="NZ_BMXG01000022.1"/>
</dbReference>
<evidence type="ECO:0000259" key="1">
    <source>
        <dbReference type="PROSITE" id="PS51671"/>
    </source>
</evidence>
<evidence type="ECO:0000313" key="3">
    <source>
        <dbReference type="Proteomes" id="UP000642829"/>
    </source>
</evidence>